<dbReference type="RefSeq" id="WP_244161375.1">
    <property type="nucleotide sequence ID" value="NZ_FUWR01000007.1"/>
</dbReference>
<evidence type="ECO:0000313" key="11">
    <source>
        <dbReference type="EMBL" id="SJZ80389.1"/>
    </source>
</evidence>
<dbReference type="InterPro" id="IPR002646">
    <property type="entry name" value="PolA_pol_head_dom"/>
</dbReference>
<dbReference type="Pfam" id="PF01966">
    <property type="entry name" value="HD"/>
    <property type="match status" value="1"/>
</dbReference>
<evidence type="ECO:0000259" key="10">
    <source>
        <dbReference type="PROSITE" id="PS51831"/>
    </source>
</evidence>
<keyword evidence="12" id="KW-1185">Reference proteome</keyword>
<dbReference type="PROSITE" id="PS51831">
    <property type="entry name" value="HD"/>
    <property type="match status" value="1"/>
</dbReference>
<dbReference type="SUPFAM" id="SSF81891">
    <property type="entry name" value="Poly A polymerase C-terminal region-like"/>
    <property type="match status" value="1"/>
</dbReference>
<dbReference type="InterPro" id="IPR006674">
    <property type="entry name" value="HD_domain"/>
</dbReference>
<keyword evidence="1 9" id="KW-0808">Transferase</keyword>
<keyword evidence="4" id="KW-0479">Metal-binding</keyword>
<name>A0A1T4NMA1_9BACT</name>
<keyword evidence="8 9" id="KW-0694">RNA-binding</keyword>
<dbReference type="PANTHER" id="PTHR47545">
    <property type="entry name" value="MULTIFUNCTIONAL CCA PROTEIN"/>
    <property type="match status" value="1"/>
</dbReference>
<dbReference type="STRING" id="115783.SAMN02745119_01693"/>
<dbReference type="EMBL" id="FUWR01000007">
    <property type="protein sequence ID" value="SJZ80389.1"/>
    <property type="molecule type" value="Genomic_DNA"/>
</dbReference>
<evidence type="ECO:0000256" key="6">
    <source>
        <dbReference type="ARBA" id="ARBA00022840"/>
    </source>
</evidence>
<comment type="similarity">
    <text evidence="9">Belongs to the tRNA nucleotidyltransferase/poly(A) polymerase family.</text>
</comment>
<proteinExistence type="inferred from homology"/>
<dbReference type="InterPro" id="IPR043519">
    <property type="entry name" value="NT_sf"/>
</dbReference>
<dbReference type="Proteomes" id="UP000190102">
    <property type="component" value="Unassembled WGS sequence"/>
</dbReference>
<keyword evidence="2" id="KW-0819">tRNA processing</keyword>
<evidence type="ECO:0000256" key="7">
    <source>
        <dbReference type="ARBA" id="ARBA00022842"/>
    </source>
</evidence>
<evidence type="ECO:0000256" key="4">
    <source>
        <dbReference type="ARBA" id="ARBA00022723"/>
    </source>
</evidence>
<dbReference type="GO" id="GO:0016779">
    <property type="term" value="F:nucleotidyltransferase activity"/>
    <property type="evidence" value="ECO:0007669"/>
    <property type="project" value="UniProtKB-KW"/>
</dbReference>
<dbReference type="AlphaFoldDB" id="A0A1T4NMA1"/>
<evidence type="ECO:0000256" key="5">
    <source>
        <dbReference type="ARBA" id="ARBA00022741"/>
    </source>
</evidence>
<dbReference type="Pfam" id="PF01743">
    <property type="entry name" value="PolyA_pol"/>
    <property type="match status" value="1"/>
</dbReference>
<dbReference type="CDD" id="cd00077">
    <property type="entry name" value="HDc"/>
    <property type="match status" value="1"/>
</dbReference>
<evidence type="ECO:0000256" key="3">
    <source>
        <dbReference type="ARBA" id="ARBA00022695"/>
    </source>
</evidence>
<keyword evidence="3" id="KW-0548">Nucleotidyltransferase</keyword>
<dbReference type="GO" id="GO:0003723">
    <property type="term" value="F:RNA binding"/>
    <property type="evidence" value="ECO:0007669"/>
    <property type="project" value="UniProtKB-KW"/>
</dbReference>
<dbReference type="GO" id="GO:0046872">
    <property type="term" value="F:metal ion binding"/>
    <property type="evidence" value="ECO:0007669"/>
    <property type="project" value="UniProtKB-KW"/>
</dbReference>
<evidence type="ECO:0000313" key="12">
    <source>
        <dbReference type="Proteomes" id="UP000190102"/>
    </source>
</evidence>
<dbReference type="InterPro" id="IPR003607">
    <property type="entry name" value="HD/PDEase_dom"/>
</dbReference>
<dbReference type="GO" id="GO:0005524">
    <property type="term" value="F:ATP binding"/>
    <property type="evidence" value="ECO:0007669"/>
    <property type="project" value="UniProtKB-KW"/>
</dbReference>
<gene>
    <name evidence="11" type="ORF">SAMN02745119_01693</name>
</gene>
<keyword evidence="6" id="KW-0067">ATP-binding</keyword>
<keyword evidence="5" id="KW-0547">Nucleotide-binding</keyword>
<protein>
    <submittedName>
        <fullName evidence="11">tRNA nucleotidyltransferase (CCA-adding enzyme)</fullName>
    </submittedName>
</protein>
<feature type="domain" description="HD" evidence="10">
    <location>
        <begin position="238"/>
        <end position="339"/>
    </location>
</feature>
<evidence type="ECO:0000256" key="9">
    <source>
        <dbReference type="RuleBase" id="RU003953"/>
    </source>
</evidence>
<organism evidence="11 12">
    <name type="scientific">Trichlorobacter thiogenes</name>
    <dbReference type="NCBI Taxonomy" id="115783"/>
    <lineage>
        <taxon>Bacteria</taxon>
        <taxon>Pseudomonadati</taxon>
        <taxon>Thermodesulfobacteriota</taxon>
        <taxon>Desulfuromonadia</taxon>
        <taxon>Geobacterales</taxon>
        <taxon>Geobacteraceae</taxon>
        <taxon>Trichlorobacter</taxon>
    </lineage>
</organism>
<sequence length="410" mass="46979">MKDQTTPDMNSLLQPFQQLFPQQHHDQIFLVGGTMRDFLLQQSAQDYDLIAVLPEELLPSLGFRLVAGKTTRPIWFQHDAQLGKLELIRLDDISQLDADLRGRDFTINAIALSLCGRLYDPLNGQQDLQQRLLRVCSEQNFVDDPLRIIRGVRFVADGWQMVPETVQLIQQQDWAEQMACLPVERFSREMVKALAARQPERFFQQMIQYRLGSDWLSELFRMPDIPAGPLQHHPEGDLLTHCLQVLQRAATVSSDPLTRFCAFFHDIGKLSTDPALYPKHHGHDEAGYKPALNLCKRLCLPTEWGRALAWISRLHTNLNRWSELRDATRLRIAEQARKAGISLILPVVSAADKPGNSTPAQWFQALEVAAMNSTQLGINVEQLEAMQEKHRPDFILQHRIRLLRSYEDIS</sequence>
<dbReference type="PANTHER" id="PTHR47545:SF1">
    <property type="entry name" value="MULTIFUNCTIONAL CCA PROTEIN"/>
    <property type="match status" value="1"/>
</dbReference>
<dbReference type="InterPro" id="IPR050124">
    <property type="entry name" value="tRNA_CCA-adding_enzyme"/>
</dbReference>
<keyword evidence="7" id="KW-0460">Magnesium</keyword>
<evidence type="ECO:0000256" key="8">
    <source>
        <dbReference type="ARBA" id="ARBA00022884"/>
    </source>
</evidence>
<reference evidence="12" key="1">
    <citation type="submission" date="2017-02" db="EMBL/GenBank/DDBJ databases">
        <authorList>
            <person name="Varghese N."/>
            <person name="Submissions S."/>
        </authorList>
    </citation>
    <scope>NUCLEOTIDE SEQUENCE [LARGE SCALE GENOMIC DNA]</scope>
    <source>
        <strain evidence="12">ATCC BAA-34</strain>
    </source>
</reference>
<dbReference type="Gene3D" id="1.10.3090.10">
    <property type="entry name" value="cca-adding enzyme, domain 2"/>
    <property type="match status" value="1"/>
</dbReference>
<evidence type="ECO:0000256" key="1">
    <source>
        <dbReference type="ARBA" id="ARBA00022679"/>
    </source>
</evidence>
<evidence type="ECO:0000256" key="2">
    <source>
        <dbReference type="ARBA" id="ARBA00022694"/>
    </source>
</evidence>
<dbReference type="GO" id="GO:0008033">
    <property type="term" value="P:tRNA processing"/>
    <property type="evidence" value="ECO:0007669"/>
    <property type="project" value="UniProtKB-KW"/>
</dbReference>
<dbReference type="SUPFAM" id="SSF81301">
    <property type="entry name" value="Nucleotidyltransferase"/>
    <property type="match status" value="1"/>
</dbReference>
<dbReference type="Gene3D" id="3.30.460.10">
    <property type="entry name" value="Beta Polymerase, domain 2"/>
    <property type="match status" value="1"/>
</dbReference>
<accession>A0A1T4NMA1</accession>